<evidence type="ECO:0000313" key="2">
    <source>
        <dbReference type="EMBL" id="MES1922029.1"/>
    </source>
</evidence>
<feature type="transmembrane region" description="Helical" evidence="1">
    <location>
        <begin position="12"/>
        <end position="29"/>
    </location>
</feature>
<feature type="transmembrane region" description="Helical" evidence="1">
    <location>
        <begin position="82"/>
        <end position="101"/>
    </location>
</feature>
<protein>
    <submittedName>
        <fullName evidence="2">Uncharacterized protein</fullName>
    </submittedName>
</protein>
<keyword evidence="1" id="KW-0812">Transmembrane</keyword>
<name>A0ABV2AR57_9EUKA</name>
<proteinExistence type="predicted"/>
<organism evidence="2 3">
    <name type="scientific">Bonamia ostreae</name>
    <dbReference type="NCBI Taxonomy" id="126728"/>
    <lineage>
        <taxon>Eukaryota</taxon>
        <taxon>Sar</taxon>
        <taxon>Rhizaria</taxon>
        <taxon>Endomyxa</taxon>
        <taxon>Ascetosporea</taxon>
        <taxon>Haplosporida</taxon>
        <taxon>Bonamia</taxon>
    </lineage>
</organism>
<feature type="non-terminal residue" evidence="2">
    <location>
        <position position="111"/>
    </location>
</feature>
<dbReference type="EMBL" id="JBDODL010002103">
    <property type="protein sequence ID" value="MES1922029.1"/>
    <property type="molecule type" value="Genomic_DNA"/>
</dbReference>
<evidence type="ECO:0000256" key="1">
    <source>
        <dbReference type="SAM" id="Phobius"/>
    </source>
</evidence>
<evidence type="ECO:0000313" key="3">
    <source>
        <dbReference type="Proteomes" id="UP001439008"/>
    </source>
</evidence>
<gene>
    <name evidence="2" type="ORF">MHBO_003545</name>
</gene>
<feature type="transmembrane region" description="Helical" evidence="1">
    <location>
        <begin position="36"/>
        <end position="62"/>
    </location>
</feature>
<comment type="caution">
    <text evidence="2">The sequence shown here is derived from an EMBL/GenBank/DDBJ whole genome shotgun (WGS) entry which is preliminary data.</text>
</comment>
<sequence>MDVFLFYISPMKHLFLAFVSTILALWAIIDDVLDPCFTYISIMLSFLALYKTAPSVLSSIFLTIKTSTWVIYLDYMNAILRYVNILSPVGYTFGITVQGLLKLLHRSAFLY</sequence>
<keyword evidence="3" id="KW-1185">Reference proteome</keyword>
<reference evidence="2 3" key="1">
    <citation type="journal article" date="2024" name="BMC Biol.">
        <title>Comparative genomics of Ascetosporea gives new insight into the evolutionary basis for animal parasitism in Rhizaria.</title>
        <authorList>
            <person name="Hiltunen Thoren M."/>
            <person name="Onut-Brannstrom I."/>
            <person name="Alfjorden A."/>
            <person name="Peckova H."/>
            <person name="Swords F."/>
            <person name="Hooper C."/>
            <person name="Holzer A.S."/>
            <person name="Bass D."/>
            <person name="Burki F."/>
        </authorList>
    </citation>
    <scope>NUCLEOTIDE SEQUENCE [LARGE SCALE GENOMIC DNA]</scope>
    <source>
        <strain evidence="2">20-A016</strain>
    </source>
</reference>
<dbReference type="Proteomes" id="UP001439008">
    <property type="component" value="Unassembled WGS sequence"/>
</dbReference>
<accession>A0ABV2AR57</accession>
<keyword evidence="1" id="KW-0472">Membrane</keyword>
<keyword evidence="1" id="KW-1133">Transmembrane helix</keyword>